<keyword evidence="2" id="KW-1185">Reference proteome</keyword>
<comment type="caution">
    <text evidence="1">The sequence shown here is derived from an EMBL/GenBank/DDBJ whole genome shotgun (WGS) entry which is preliminary data.</text>
</comment>
<evidence type="ECO:0000313" key="1">
    <source>
        <dbReference type="EMBL" id="KAK1125843.1"/>
    </source>
</evidence>
<dbReference type="Proteomes" id="UP001177670">
    <property type="component" value="Unassembled WGS sequence"/>
</dbReference>
<dbReference type="EMBL" id="JAHYIQ010000015">
    <property type="protein sequence ID" value="KAK1125843.1"/>
    <property type="molecule type" value="Genomic_DNA"/>
</dbReference>
<sequence length="61" mass="6594">MLPAIDCAAATACFDFEIYGQEGWVKGALDVTPEIAVQPVELTKPSSRNFISKNSLLPIII</sequence>
<protein>
    <submittedName>
        <fullName evidence="1">Uncharacterized protein</fullName>
    </submittedName>
</protein>
<organism evidence="1 2">
    <name type="scientific">Melipona bicolor</name>
    <dbReference type="NCBI Taxonomy" id="60889"/>
    <lineage>
        <taxon>Eukaryota</taxon>
        <taxon>Metazoa</taxon>
        <taxon>Ecdysozoa</taxon>
        <taxon>Arthropoda</taxon>
        <taxon>Hexapoda</taxon>
        <taxon>Insecta</taxon>
        <taxon>Pterygota</taxon>
        <taxon>Neoptera</taxon>
        <taxon>Endopterygota</taxon>
        <taxon>Hymenoptera</taxon>
        <taxon>Apocrita</taxon>
        <taxon>Aculeata</taxon>
        <taxon>Apoidea</taxon>
        <taxon>Anthophila</taxon>
        <taxon>Apidae</taxon>
        <taxon>Melipona</taxon>
    </lineage>
</organism>
<reference evidence="1" key="1">
    <citation type="submission" date="2021-10" db="EMBL/GenBank/DDBJ databases">
        <title>Melipona bicolor Genome sequencing and assembly.</title>
        <authorList>
            <person name="Araujo N.S."/>
            <person name="Arias M.C."/>
        </authorList>
    </citation>
    <scope>NUCLEOTIDE SEQUENCE</scope>
    <source>
        <strain evidence="1">USP_2M_L1-L4_2017</strain>
        <tissue evidence="1">Whole body</tissue>
    </source>
</reference>
<accession>A0AA40FVX8</accession>
<gene>
    <name evidence="1" type="ORF">K0M31_005381</name>
</gene>
<evidence type="ECO:0000313" key="2">
    <source>
        <dbReference type="Proteomes" id="UP001177670"/>
    </source>
</evidence>
<name>A0AA40FVX8_9HYME</name>
<proteinExistence type="predicted"/>
<dbReference type="AlphaFoldDB" id="A0AA40FVX8"/>